<dbReference type="Proteomes" id="UP000265962">
    <property type="component" value="Unassembled WGS sequence"/>
</dbReference>
<organism evidence="1 2">
    <name type="scientific">Propionibacterium ruminifibrarum</name>
    <dbReference type="NCBI Taxonomy" id="1962131"/>
    <lineage>
        <taxon>Bacteria</taxon>
        <taxon>Bacillati</taxon>
        <taxon>Actinomycetota</taxon>
        <taxon>Actinomycetes</taxon>
        <taxon>Propionibacteriales</taxon>
        <taxon>Propionibacteriaceae</taxon>
        <taxon>Propionibacterium</taxon>
    </lineage>
</organism>
<dbReference type="EMBL" id="OMOH01000002">
    <property type="protein sequence ID" value="SPF67638.1"/>
    <property type="molecule type" value="Genomic_DNA"/>
</dbReference>
<dbReference type="Gene3D" id="2.160.10.10">
    <property type="entry name" value="Hexapeptide repeat proteins"/>
    <property type="match status" value="1"/>
</dbReference>
<evidence type="ECO:0000313" key="2">
    <source>
        <dbReference type="Proteomes" id="UP000265962"/>
    </source>
</evidence>
<dbReference type="SUPFAM" id="SSF51161">
    <property type="entry name" value="Trimeric LpxA-like enzymes"/>
    <property type="match status" value="1"/>
</dbReference>
<dbReference type="AlphaFoldDB" id="A0A375I1V7"/>
<sequence length="260" mass="28096">MSATRPLTMARALAWLLPACGAKNRLLTRLGHHVAPAAVAAPNFVWDVDEFTVGDGALVLAGNMIRHLSAVEVADEALLGKFNLISAHPTYKAHYPEPNGLFLETGAKVLSRHQLDCSAAVRVRSFATIAGHGTNVLTHSVDLGRDAQAAYPVTIGERSFVGTRCLLLGGADLPARSVLAAGSTMLRPRGDERPEGLYAGNPAVFRKKVDGAWFHRRHPHTNDLYVPSTGRTVKAEEPSPTRARQLLGRLLPRVSRRRQG</sequence>
<gene>
    <name evidence="1" type="ORF">PROPJV5_0595</name>
</gene>
<protein>
    <submittedName>
        <fullName evidence="1">Trimeric LpxA-like</fullName>
    </submittedName>
</protein>
<name>A0A375I1V7_9ACTN</name>
<proteinExistence type="predicted"/>
<evidence type="ECO:0000313" key="1">
    <source>
        <dbReference type="EMBL" id="SPF67638.1"/>
    </source>
</evidence>
<reference evidence="2" key="1">
    <citation type="submission" date="2018-02" db="EMBL/GenBank/DDBJ databases">
        <authorList>
            <person name="Hornung B."/>
        </authorList>
    </citation>
    <scope>NUCLEOTIDE SEQUENCE [LARGE SCALE GENOMIC DNA]</scope>
</reference>
<dbReference type="OrthoDB" id="9815592at2"/>
<dbReference type="RefSeq" id="WP_147385329.1">
    <property type="nucleotide sequence ID" value="NZ_OMOH01000002.1"/>
</dbReference>
<dbReference type="InterPro" id="IPR011004">
    <property type="entry name" value="Trimer_LpxA-like_sf"/>
</dbReference>
<accession>A0A375I1V7</accession>
<keyword evidence="2" id="KW-1185">Reference proteome</keyword>